<evidence type="ECO:0000313" key="2">
    <source>
        <dbReference type="EMBL" id="MDT0476971.1"/>
    </source>
</evidence>
<protein>
    <submittedName>
        <fullName evidence="2">Uncharacterized protein</fullName>
    </submittedName>
</protein>
<feature type="transmembrane region" description="Helical" evidence="1">
    <location>
        <begin position="45"/>
        <end position="68"/>
    </location>
</feature>
<dbReference type="RefSeq" id="WP_311637390.1">
    <property type="nucleotide sequence ID" value="NZ_JAVRFF010000051.1"/>
</dbReference>
<evidence type="ECO:0000256" key="1">
    <source>
        <dbReference type="SAM" id="Phobius"/>
    </source>
</evidence>
<sequence>MSEQKQGRRTELLDRRQRRDRVGVFVGGVVVALLFFGFFPGMPHVIDWGAILVSLAVGALAQWGWGVWRGGRRRS</sequence>
<keyword evidence="3" id="KW-1185">Reference proteome</keyword>
<proteinExistence type="predicted"/>
<keyword evidence="1" id="KW-0472">Membrane</keyword>
<dbReference type="EMBL" id="JAVRFF010000051">
    <property type="protein sequence ID" value="MDT0476971.1"/>
    <property type="molecule type" value="Genomic_DNA"/>
</dbReference>
<keyword evidence="1" id="KW-0812">Transmembrane</keyword>
<evidence type="ECO:0000313" key="3">
    <source>
        <dbReference type="Proteomes" id="UP001180489"/>
    </source>
</evidence>
<reference evidence="2" key="1">
    <citation type="submission" date="2024-05" db="EMBL/GenBank/DDBJ databases">
        <title>30 novel species of actinomycetes from the DSMZ collection.</title>
        <authorList>
            <person name="Nouioui I."/>
        </authorList>
    </citation>
    <scope>NUCLEOTIDE SEQUENCE</scope>
    <source>
        <strain evidence="2">DSM 41014</strain>
    </source>
</reference>
<keyword evidence="1" id="KW-1133">Transmembrane helix</keyword>
<gene>
    <name evidence="2" type="ORF">RM863_33110</name>
</gene>
<comment type="caution">
    <text evidence="2">The sequence shown here is derived from an EMBL/GenBank/DDBJ whole genome shotgun (WGS) entry which is preliminary data.</text>
</comment>
<feature type="transmembrane region" description="Helical" evidence="1">
    <location>
        <begin position="21"/>
        <end position="39"/>
    </location>
</feature>
<accession>A0ABU2UVT6</accession>
<dbReference type="Proteomes" id="UP001180489">
    <property type="component" value="Unassembled WGS sequence"/>
</dbReference>
<organism evidence="2 3">
    <name type="scientific">Streptomyces hintoniae</name>
    <dbReference type="NCBI Taxonomy" id="3075521"/>
    <lineage>
        <taxon>Bacteria</taxon>
        <taxon>Bacillati</taxon>
        <taxon>Actinomycetota</taxon>
        <taxon>Actinomycetes</taxon>
        <taxon>Kitasatosporales</taxon>
        <taxon>Streptomycetaceae</taxon>
        <taxon>Streptomyces</taxon>
    </lineage>
</organism>
<name>A0ABU2UVT6_9ACTN</name>